<gene>
    <name evidence="2" type="ORF">QJS10_CPA01g01385</name>
</gene>
<sequence length="147" mass="16869">MSARTPILWKWKIPCKIKIFLWLALQGRLLCKVYRAKWRPEATTDCVLCGTAPETIEHLFTNCPFSIRVGFTLAAATGIACSFQNLDEMWEAMAGGQGQGDGQAQARFKRIVIPAGMWAIWRVRNERIFKNQPVYFENLWEDLMSLL</sequence>
<proteinExistence type="predicted"/>
<reference evidence="2" key="2">
    <citation type="submission" date="2023-06" db="EMBL/GenBank/DDBJ databases">
        <authorList>
            <person name="Ma L."/>
            <person name="Liu K.-W."/>
            <person name="Li Z."/>
            <person name="Hsiao Y.-Y."/>
            <person name="Qi Y."/>
            <person name="Fu T."/>
            <person name="Tang G."/>
            <person name="Zhang D."/>
            <person name="Sun W.-H."/>
            <person name="Liu D.-K."/>
            <person name="Li Y."/>
            <person name="Chen G.-Z."/>
            <person name="Liu X.-D."/>
            <person name="Liao X.-Y."/>
            <person name="Jiang Y.-T."/>
            <person name="Yu X."/>
            <person name="Hao Y."/>
            <person name="Huang J."/>
            <person name="Zhao X.-W."/>
            <person name="Ke S."/>
            <person name="Chen Y.-Y."/>
            <person name="Wu W.-L."/>
            <person name="Hsu J.-L."/>
            <person name="Lin Y.-F."/>
            <person name="Huang M.-D."/>
            <person name="Li C.-Y."/>
            <person name="Huang L."/>
            <person name="Wang Z.-W."/>
            <person name="Zhao X."/>
            <person name="Zhong W.-Y."/>
            <person name="Peng D.-H."/>
            <person name="Ahmad S."/>
            <person name="Lan S."/>
            <person name="Zhang J.-S."/>
            <person name="Tsai W.-C."/>
            <person name="Van De Peer Y."/>
            <person name="Liu Z.-J."/>
        </authorList>
    </citation>
    <scope>NUCLEOTIDE SEQUENCE</scope>
    <source>
        <strain evidence="2">CP</strain>
        <tissue evidence="2">Leaves</tissue>
    </source>
</reference>
<dbReference type="EMBL" id="JAUJYO010000001">
    <property type="protein sequence ID" value="KAK1324913.1"/>
    <property type="molecule type" value="Genomic_DNA"/>
</dbReference>
<comment type="caution">
    <text evidence="2">The sequence shown here is derived from an EMBL/GenBank/DDBJ whole genome shotgun (WGS) entry which is preliminary data.</text>
</comment>
<dbReference type="AlphaFoldDB" id="A0AAV9FFU2"/>
<dbReference type="Pfam" id="PF13966">
    <property type="entry name" value="zf-RVT"/>
    <property type="match status" value="1"/>
</dbReference>
<name>A0AAV9FFU2_ACOCL</name>
<evidence type="ECO:0000313" key="2">
    <source>
        <dbReference type="EMBL" id="KAK1324913.1"/>
    </source>
</evidence>
<feature type="domain" description="Reverse transcriptase zinc-binding" evidence="1">
    <location>
        <begin position="7"/>
        <end position="67"/>
    </location>
</feature>
<keyword evidence="3" id="KW-1185">Reference proteome</keyword>
<evidence type="ECO:0000313" key="3">
    <source>
        <dbReference type="Proteomes" id="UP001180020"/>
    </source>
</evidence>
<organism evidence="2 3">
    <name type="scientific">Acorus calamus</name>
    <name type="common">Sweet flag</name>
    <dbReference type="NCBI Taxonomy" id="4465"/>
    <lineage>
        <taxon>Eukaryota</taxon>
        <taxon>Viridiplantae</taxon>
        <taxon>Streptophyta</taxon>
        <taxon>Embryophyta</taxon>
        <taxon>Tracheophyta</taxon>
        <taxon>Spermatophyta</taxon>
        <taxon>Magnoliopsida</taxon>
        <taxon>Liliopsida</taxon>
        <taxon>Acoraceae</taxon>
        <taxon>Acorus</taxon>
    </lineage>
</organism>
<accession>A0AAV9FFU2</accession>
<dbReference type="Proteomes" id="UP001180020">
    <property type="component" value="Unassembled WGS sequence"/>
</dbReference>
<protein>
    <recommendedName>
        <fullName evidence="1">Reverse transcriptase zinc-binding domain-containing protein</fullName>
    </recommendedName>
</protein>
<dbReference type="InterPro" id="IPR026960">
    <property type="entry name" value="RVT-Znf"/>
</dbReference>
<evidence type="ECO:0000259" key="1">
    <source>
        <dbReference type="Pfam" id="PF13966"/>
    </source>
</evidence>
<reference evidence="2" key="1">
    <citation type="journal article" date="2023" name="Nat. Commun.">
        <title>Diploid and tetraploid genomes of Acorus and the evolution of monocots.</title>
        <authorList>
            <person name="Ma L."/>
            <person name="Liu K.W."/>
            <person name="Li Z."/>
            <person name="Hsiao Y.Y."/>
            <person name="Qi Y."/>
            <person name="Fu T."/>
            <person name="Tang G.D."/>
            <person name="Zhang D."/>
            <person name="Sun W.H."/>
            <person name="Liu D.K."/>
            <person name="Li Y."/>
            <person name="Chen G.Z."/>
            <person name="Liu X.D."/>
            <person name="Liao X.Y."/>
            <person name="Jiang Y.T."/>
            <person name="Yu X."/>
            <person name="Hao Y."/>
            <person name="Huang J."/>
            <person name="Zhao X.W."/>
            <person name="Ke S."/>
            <person name="Chen Y.Y."/>
            <person name="Wu W.L."/>
            <person name="Hsu J.L."/>
            <person name="Lin Y.F."/>
            <person name="Huang M.D."/>
            <person name="Li C.Y."/>
            <person name="Huang L."/>
            <person name="Wang Z.W."/>
            <person name="Zhao X."/>
            <person name="Zhong W.Y."/>
            <person name="Peng D.H."/>
            <person name="Ahmad S."/>
            <person name="Lan S."/>
            <person name="Zhang J.S."/>
            <person name="Tsai W.C."/>
            <person name="Van de Peer Y."/>
            <person name="Liu Z.J."/>
        </authorList>
    </citation>
    <scope>NUCLEOTIDE SEQUENCE</scope>
    <source>
        <strain evidence="2">CP</strain>
    </source>
</reference>